<accession>A0A023X2T2</accession>
<dbReference type="EMBL" id="JAWXXX010000001">
    <property type="protein sequence ID" value="MDX5893722.1"/>
    <property type="molecule type" value="Genomic_DNA"/>
</dbReference>
<reference evidence="1 3" key="1">
    <citation type="submission" date="2014-03" db="EMBL/GenBank/DDBJ databases">
        <title>Complete genome sequence of the Radio-Resistant Rubrobacter radiotolerans RSPS-4.</title>
        <authorList>
            <person name="Egas C.C."/>
            <person name="Barroso C.C."/>
            <person name="Froufe H.J.C."/>
            <person name="Pacheco J.J."/>
            <person name="Albuquerque L.L."/>
            <person name="da Costa M.M.S."/>
        </authorList>
    </citation>
    <scope>NUCLEOTIDE SEQUENCE [LARGE SCALE GENOMIC DNA]</scope>
    <source>
        <strain evidence="1 3">RSPS-4</strain>
    </source>
</reference>
<dbReference type="Proteomes" id="UP000025229">
    <property type="component" value="Chromosome"/>
</dbReference>
<dbReference type="STRING" id="42256.RradSPS_1032"/>
<dbReference type="AlphaFoldDB" id="A0A023X2T2"/>
<keyword evidence="3" id="KW-1185">Reference proteome</keyword>
<dbReference type="EMBL" id="CP007514">
    <property type="protein sequence ID" value="AHY46315.1"/>
    <property type="molecule type" value="Genomic_DNA"/>
</dbReference>
<name>A0A023X2T2_RUBRA</name>
<evidence type="ECO:0000313" key="1">
    <source>
        <dbReference type="EMBL" id="AHY46315.1"/>
    </source>
</evidence>
<protein>
    <submittedName>
        <fullName evidence="1">Uncharacterized protein</fullName>
    </submittedName>
</protein>
<dbReference type="Proteomes" id="UP001281130">
    <property type="component" value="Unassembled WGS sequence"/>
</dbReference>
<gene>
    <name evidence="1" type="ORF">RradSPS_1032</name>
    <name evidence="2" type="ORF">SIL72_06735</name>
</gene>
<reference evidence="2" key="2">
    <citation type="submission" date="2023-11" db="EMBL/GenBank/DDBJ databases">
        <title>MicrobeMod: A computational toolkit for identifying prokaryotic methylation and restriction-modification with nanopore sequencing.</title>
        <authorList>
            <person name="Crits-Christoph A."/>
            <person name="Kang S.C."/>
            <person name="Lee H."/>
            <person name="Ostrov N."/>
        </authorList>
    </citation>
    <scope>NUCLEOTIDE SEQUENCE</scope>
    <source>
        <strain evidence="2">ATCC 51242</strain>
    </source>
</reference>
<dbReference type="RefSeq" id="WP_143533870.1">
    <property type="nucleotide sequence ID" value="NZ_CP007514.1"/>
</dbReference>
<sequence length="111" mass="12243">MSEKAVNATGDEAAARRARVAHLLEVSGNLSIAIMALWGNSPRAEAMLGMCEASLRYSGPDRRDDKTLEELRALFSEAREYRKKENFPATMARLRVAYDVVSLAIIRASGE</sequence>
<evidence type="ECO:0000313" key="2">
    <source>
        <dbReference type="EMBL" id="MDX5893722.1"/>
    </source>
</evidence>
<dbReference type="HOGENOM" id="CLU_2156485_0_0_11"/>
<dbReference type="KEGG" id="rrd:RradSPS_1032"/>
<evidence type="ECO:0000313" key="3">
    <source>
        <dbReference type="Proteomes" id="UP000025229"/>
    </source>
</evidence>
<proteinExistence type="predicted"/>
<organism evidence="1 3">
    <name type="scientific">Rubrobacter radiotolerans</name>
    <name type="common">Arthrobacter radiotolerans</name>
    <dbReference type="NCBI Taxonomy" id="42256"/>
    <lineage>
        <taxon>Bacteria</taxon>
        <taxon>Bacillati</taxon>
        <taxon>Actinomycetota</taxon>
        <taxon>Rubrobacteria</taxon>
        <taxon>Rubrobacterales</taxon>
        <taxon>Rubrobacteraceae</taxon>
        <taxon>Rubrobacter</taxon>
    </lineage>
</organism>
<dbReference type="OrthoDB" id="5245000at2"/>